<proteinExistence type="predicted"/>
<evidence type="ECO:0008006" key="4">
    <source>
        <dbReference type="Google" id="ProtNLM"/>
    </source>
</evidence>
<keyword evidence="1" id="KW-0732">Signal</keyword>
<accession>A0A549ST21</accession>
<dbReference type="EMBL" id="VJMG01000081">
    <property type="protein sequence ID" value="TRL32769.1"/>
    <property type="molecule type" value="Genomic_DNA"/>
</dbReference>
<evidence type="ECO:0000313" key="3">
    <source>
        <dbReference type="Proteomes" id="UP000316801"/>
    </source>
</evidence>
<name>A0A549ST21_9HYPH</name>
<evidence type="ECO:0000313" key="2">
    <source>
        <dbReference type="EMBL" id="TRL32769.1"/>
    </source>
</evidence>
<dbReference type="Proteomes" id="UP000316801">
    <property type="component" value="Unassembled WGS sequence"/>
</dbReference>
<evidence type="ECO:0000256" key="1">
    <source>
        <dbReference type="SAM" id="SignalP"/>
    </source>
</evidence>
<dbReference type="RefSeq" id="WP_143127624.1">
    <property type="nucleotide sequence ID" value="NZ_VJMG01000081.1"/>
</dbReference>
<dbReference type="AlphaFoldDB" id="A0A549ST21"/>
<organism evidence="2 3">
    <name type="scientific">Rhizobium straminoryzae</name>
    <dbReference type="NCBI Taxonomy" id="1387186"/>
    <lineage>
        <taxon>Bacteria</taxon>
        <taxon>Pseudomonadati</taxon>
        <taxon>Pseudomonadota</taxon>
        <taxon>Alphaproteobacteria</taxon>
        <taxon>Hyphomicrobiales</taxon>
        <taxon>Rhizobiaceae</taxon>
        <taxon>Rhizobium/Agrobacterium group</taxon>
        <taxon>Rhizobium</taxon>
    </lineage>
</organism>
<sequence length="87" mass="9199">MAKLIAAATLAVTLAGTTAAFAASPIPDDAIRDQVYKTEATAHLQKAPPGTPVYDKIYAGSDAYSVTYIVQPDGRLKFVDSQLLESQ</sequence>
<feature type="chain" id="PRO_5022011949" description="PepSY domain-containing protein" evidence="1">
    <location>
        <begin position="23"/>
        <end position="87"/>
    </location>
</feature>
<reference evidence="2 3" key="1">
    <citation type="submission" date="2019-07" db="EMBL/GenBank/DDBJ databases">
        <title>Ln-dependent methylotrophs.</title>
        <authorList>
            <person name="Tani A."/>
        </authorList>
    </citation>
    <scope>NUCLEOTIDE SEQUENCE [LARGE SCALE GENOMIC DNA]</scope>
    <source>
        <strain evidence="2 3">SM12</strain>
    </source>
</reference>
<gene>
    <name evidence="2" type="ORF">FNA46_23350</name>
</gene>
<protein>
    <recommendedName>
        <fullName evidence="4">PepSY domain-containing protein</fullName>
    </recommendedName>
</protein>
<comment type="caution">
    <text evidence="2">The sequence shown here is derived from an EMBL/GenBank/DDBJ whole genome shotgun (WGS) entry which is preliminary data.</text>
</comment>
<feature type="signal peptide" evidence="1">
    <location>
        <begin position="1"/>
        <end position="22"/>
    </location>
</feature>
<keyword evidence="3" id="KW-1185">Reference proteome</keyword>